<name>A0A853GYL3_9BURK</name>
<gene>
    <name evidence="3" type="ORF">H0A62_00890</name>
</gene>
<dbReference type="AlphaFoldDB" id="A0A853GYL3"/>
<reference evidence="3 4" key="1">
    <citation type="submission" date="2020-07" db="EMBL/GenBank/DDBJ databases">
        <title>Taxonomic revisions and descriptions of new bacterial species based on genomic comparisons in the high-G+C-content subgroup of the family Alcaligenaceae.</title>
        <authorList>
            <person name="Szabo A."/>
            <person name="Felfoldi T."/>
        </authorList>
    </citation>
    <scope>NUCLEOTIDE SEQUENCE [LARGE SCALE GENOMIC DNA]</scope>
    <source>
        <strain evidence="3 4">DSM 25667</strain>
    </source>
</reference>
<dbReference type="SUPFAM" id="SSF53850">
    <property type="entry name" value="Periplasmic binding protein-like II"/>
    <property type="match status" value="1"/>
</dbReference>
<dbReference type="Proteomes" id="UP000554144">
    <property type="component" value="Unassembled WGS sequence"/>
</dbReference>
<dbReference type="PIRSF" id="PIRSF017082">
    <property type="entry name" value="YflP"/>
    <property type="match status" value="1"/>
</dbReference>
<dbReference type="InterPro" id="IPR042100">
    <property type="entry name" value="Bug_dom1"/>
</dbReference>
<keyword evidence="4" id="KW-1185">Reference proteome</keyword>
<evidence type="ECO:0000256" key="2">
    <source>
        <dbReference type="SAM" id="SignalP"/>
    </source>
</evidence>
<sequence length="325" mass="34311">MLSKLIKTAITATLFANVATAHAAWPERPITWIVPFSAGGPMDMVSRPVAQKMSDELGVPIVVENKSGAGGTLGMAQISRAKPDGYTIGIASIGTQAIAPNINATVTYDPNTGFTPVGLLGKYVNVLIVNAKSDIKSVKDLSEKAADPAQNITFGSAGNGSSNHLSGELLKLLTKSPFIHVPYRGSAPALTDLLGGNITFMFDTLNTSMGHIENGNLLPLAVTSPERSKYLPNVPTMDEAGITGYADTGSELWWGVVGPAGIPEETLAKLNTALVNALNSAEIHAQFEKQYVEGWPSTPQEFADVVKKSHTSWGEIIKAANITNQ</sequence>
<accession>A0A853GYL3</accession>
<evidence type="ECO:0000313" key="3">
    <source>
        <dbReference type="EMBL" id="NYT84145.1"/>
    </source>
</evidence>
<evidence type="ECO:0000313" key="4">
    <source>
        <dbReference type="Proteomes" id="UP000554144"/>
    </source>
</evidence>
<dbReference type="Gene3D" id="3.40.190.10">
    <property type="entry name" value="Periplasmic binding protein-like II"/>
    <property type="match status" value="1"/>
</dbReference>
<evidence type="ECO:0000256" key="1">
    <source>
        <dbReference type="ARBA" id="ARBA00006987"/>
    </source>
</evidence>
<dbReference type="Pfam" id="PF03401">
    <property type="entry name" value="TctC"/>
    <property type="match status" value="1"/>
</dbReference>
<dbReference type="PANTHER" id="PTHR42928:SF5">
    <property type="entry name" value="BLR1237 PROTEIN"/>
    <property type="match status" value="1"/>
</dbReference>
<feature type="signal peptide" evidence="2">
    <location>
        <begin position="1"/>
        <end position="23"/>
    </location>
</feature>
<dbReference type="Gene3D" id="3.40.190.150">
    <property type="entry name" value="Bordetella uptake gene, domain 1"/>
    <property type="match status" value="1"/>
</dbReference>
<dbReference type="InterPro" id="IPR005064">
    <property type="entry name" value="BUG"/>
</dbReference>
<keyword evidence="2" id="KW-0732">Signal</keyword>
<protein>
    <submittedName>
        <fullName evidence="3">Tripartite tricarboxylate transporter substrate binding protein</fullName>
    </submittedName>
</protein>
<dbReference type="EMBL" id="JACCEV010000001">
    <property type="protein sequence ID" value="NYT84145.1"/>
    <property type="molecule type" value="Genomic_DNA"/>
</dbReference>
<comment type="similarity">
    <text evidence="1">Belongs to the UPF0065 (bug) family.</text>
</comment>
<dbReference type="CDD" id="cd07012">
    <property type="entry name" value="PBP2_Bug_TTT"/>
    <property type="match status" value="1"/>
</dbReference>
<proteinExistence type="inferred from homology"/>
<comment type="caution">
    <text evidence="3">The sequence shown here is derived from an EMBL/GenBank/DDBJ whole genome shotgun (WGS) entry which is preliminary data.</text>
</comment>
<dbReference type="RefSeq" id="WP_130038669.1">
    <property type="nucleotide sequence ID" value="NZ_JACCEV010000001.1"/>
</dbReference>
<feature type="chain" id="PRO_5032713947" evidence="2">
    <location>
        <begin position="24"/>
        <end position="325"/>
    </location>
</feature>
<organism evidence="3 4">
    <name type="scientific">Pollutimonas harenae</name>
    <dbReference type="NCBI Taxonomy" id="657015"/>
    <lineage>
        <taxon>Bacteria</taxon>
        <taxon>Pseudomonadati</taxon>
        <taxon>Pseudomonadota</taxon>
        <taxon>Betaproteobacteria</taxon>
        <taxon>Burkholderiales</taxon>
        <taxon>Alcaligenaceae</taxon>
        <taxon>Pollutimonas</taxon>
    </lineage>
</organism>
<dbReference type="PANTHER" id="PTHR42928">
    <property type="entry name" value="TRICARBOXYLATE-BINDING PROTEIN"/>
    <property type="match status" value="1"/>
</dbReference>
<dbReference type="OrthoDB" id="8641649at2"/>